<evidence type="ECO:0000313" key="10">
    <source>
        <dbReference type="Proteomes" id="UP000700334"/>
    </source>
</evidence>
<comment type="similarity">
    <text evidence="1">Belongs to the CWC15 family.</text>
</comment>
<evidence type="ECO:0000256" key="5">
    <source>
        <dbReference type="ARBA" id="ARBA00023187"/>
    </source>
</evidence>
<feature type="region of interest" description="Disordered" evidence="8">
    <location>
        <begin position="237"/>
        <end position="286"/>
    </location>
</feature>
<evidence type="ECO:0000256" key="4">
    <source>
        <dbReference type="ARBA" id="ARBA00022728"/>
    </source>
</evidence>
<feature type="compositionally biased region" description="Low complexity" evidence="8">
    <location>
        <begin position="69"/>
        <end position="84"/>
    </location>
</feature>
<sequence length="386" mass="42592">AAAAAAAPGPRLSPRGGRALPGGGARCRPTPTGWGRRPGAAARRLGCWAAGGPAFGRGPLGVGRPSGRVQPSPAPAAVGAQARASRTRCGSVRGFRSVFPARRPSRWGRVGAARRRPGHTVAAQTPSPKPKGWMTTAARPTFEPARGGRGKGEGDLSQLSKQYSSRDLPSHTKIKYRQTTQDAPEEVRNRDFRRELEERERAAAREKNRDRPTRGISTISFSVTWSLEQIVFTVGSQHTTSSSVSKKPRLDQIPAANLDADDPLTDEEDEDEDLEEESDDDDTAALLAELEKIKKERAEEQARKEQEQKAEEERIRMENILSGNPLLNLTGPAQPQANFKVKRRWDDDVVFKNCAKGVDDQKKDKRFVNDTLRSEFHKKFMEKYIK</sequence>
<feature type="region of interest" description="Disordered" evidence="8">
    <location>
        <begin position="1"/>
        <end position="38"/>
    </location>
</feature>
<dbReference type="AlphaFoldDB" id="A0A8J6AH23"/>
<keyword evidence="3" id="KW-0507">mRNA processing</keyword>
<feature type="region of interest" description="Disordered" evidence="8">
    <location>
        <begin position="109"/>
        <end position="211"/>
    </location>
</feature>
<dbReference type="PANTHER" id="PTHR12718:SF2">
    <property type="entry name" value="SPLICEOSOME-ASSOCIATED PROTEIN CWC15 HOMOLOG"/>
    <property type="match status" value="1"/>
</dbReference>
<feature type="region of interest" description="Disordered" evidence="8">
    <location>
        <begin position="59"/>
        <end position="85"/>
    </location>
</feature>
<evidence type="ECO:0000256" key="8">
    <source>
        <dbReference type="SAM" id="MobiDB-lite"/>
    </source>
</evidence>
<comment type="function">
    <text evidence="6">Involved in pre-mRNA splicing as component of the spliceosome. Component of the PRP19-CDC5L complex that forms an integral part of the spliceosome and is required for activating pre-mRNA splicing. As a component of the minor spliceosome, involved in the splicing of U12-type introns in pre-mRNAs.</text>
</comment>
<keyword evidence="4" id="KW-0747">Spliceosome</keyword>
<feature type="compositionally biased region" description="Basic and acidic residues" evidence="8">
    <location>
        <begin position="185"/>
        <end position="211"/>
    </location>
</feature>
<keyword evidence="10" id="KW-1185">Reference proteome</keyword>
<evidence type="ECO:0000256" key="3">
    <source>
        <dbReference type="ARBA" id="ARBA00022664"/>
    </source>
</evidence>
<accession>A0A8J6AH23</accession>
<evidence type="ECO:0000256" key="6">
    <source>
        <dbReference type="ARBA" id="ARBA00046238"/>
    </source>
</evidence>
<dbReference type="Proteomes" id="UP000700334">
    <property type="component" value="Unassembled WGS sequence"/>
</dbReference>
<dbReference type="PANTHER" id="PTHR12718">
    <property type="entry name" value="CELL CYCLE CONTROL PROTEIN CWF15"/>
    <property type="match status" value="1"/>
</dbReference>
<evidence type="ECO:0000256" key="2">
    <source>
        <dbReference type="ARBA" id="ARBA00019756"/>
    </source>
</evidence>
<organism evidence="9 10">
    <name type="scientific">Galemys pyrenaicus</name>
    <name type="common">Iberian desman</name>
    <name type="synonym">Pyrenean desman</name>
    <dbReference type="NCBI Taxonomy" id="202257"/>
    <lineage>
        <taxon>Eukaryota</taxon>
        <taxon>Metazoa</taxon>
        <taxon>Chordata</taxon>
        <taxon>Craniata</taxon>
        <taxon>Vertebrata</taxon>
        <taxon>Euteleostomi</taxon>
        <taxon>Mammalia</taxon>
        <taxon>Eutheria</taxon>
        <taxon>Laurasiatheria</taxon>
        <taxon>Eulipotyphla</taxon>
        <taxon>Talpidae</taxon>
        <taxon>Galemys</taxon>
    </lineage>
</organism>
<feature type="compositionally biased region" description="Acidic residues" evidence="8">
    <location>
        <begin position="259"/>
        <end position="283"/>
    </location>
</feature>
<feature type="region of interest" description="Disordered" evidence="8">
    <location>
        <begin position="293"/>
        <end position="312"/>
    </location>
</feature>
<feature type="compositionally biased region" description="Polar residues" evidence="8">
    <location>
        <begin position="157"/>
        <end position="167"/>
    </location>
</feature>
<gene>
    <name evidence="9" type="ORF">J0S82_006112</name>
</gene>
<evidence type="ECO:0000256" key="1">
    <source>
        <dbReference type="ARBA" id="ARBA00006644"/>
    </source>
</evidence>
<feature type="compositionally biased region" description="Low complexity" evidence="8">
    <location>
        <begin position="26"/>
        <end position="38"/>
    </location>
</feature>
<dbReference type="OrthoDB" id="30179at2759"/>
<dbReference type="EMBL" id="JAGFMF010011614">
    <property type="protein sequence ID" value="KAG8519286.1"/>
    <property type="molecule type" value="Genomic_DNA"/>
</dbReference>
<proteinExistence type="inferred from homology"/>
<dbReference type="Pfam" id="PF04889">
    <property type="entry name" value="Cwf_Cwc_15"/>
    <property type="match status" value="1"/>
</dbReference>
<keyword evidence="5" id="KW-0508">mRNA splicing</keyword>
<dbReference type="GO" id="GO:0045292">
    <property type="term" value="P:mRNA cis splicing, via spliceosome"/>
    <property type="evidence" value="ECO:0007669"/>
    <property type="project" value="TreeGrafter"/>
</dbReference>
<name>A0A8J6AH23_GALPY</name>
<reference evidence="9" key="1">
    <citation type="journal article" date="2021" name="Evol. Appl.">
        <title>The genome of the Pyrenean desman and the effects of bottlenecks and inbreeding on the genomic landscape of an endangered species.</title>
        <authorList>
            <person name="Escoda L."/>
            <person name="Castresana J."/>
        </authorList>
    </citation>
    <scope>NUCLEOTIDE SEQUENCE</scope>
    <source>
        <strain evidence="9">IBE-C5619</strain>
    </source>
</reference>
<comment type="caution">
    <text evidence="9">The sequence shown here is derived from an EMBL/GenBank/DDBJ whole genome shotgun (WGS) entry which is preliminary data.</text>
</comment>
<evidence type="ECO:0000313" key="9">
    <source>
        <dbReference type="EMBL" id="KAG8519286.1"/>
    </source>
</evidence>
<feature type="non-terminal residue" evidence="9">
    <location>
        <position position="1"/>
    </location>
</feature>
<evidence type="ECO:0000256" key="7">
    <source>
        <dbReference type="ARBA" id="ARBA00046844"/>
    </source>
</evidence>
<dbReference type="GO" id="GO:0071013">
    <property type="term" value="C:catalytic step 2 spliceosome"/>
    <property type="evidence" value="ECO:0007669"/>
    <property type="project" value="TreeGrafter"/>
</dbReference>
<protein>
    <recommendedName>
        <fullName evidence="2">Spliceosome-associated protein CWC15 homolog</fullName>
    </recommendedName>
</protein>
<dbReference type="GO" id="GO:0003723">
    <property type="term" value="F:RNA binding"/>
    <property type="evidence" value="ECO:0007669"/>
    <property type="project" value="TreeGrafter"/>
</dbReference>
<feature type="compositionally biased region" description="Low complexity" evidence="8">
    <location>
        <begin position="1"/>
        <end position="18"/>
    </location>
</feature>
<comment type="subunit">
    <text evidence="7">Identified in the spliceosome C complex. Component of the PRP19-CDC5L splicing complex composed of a core complex comprising a homotetramer of PRPF19, CDC5L, PLRG1 and BCAS2, and at least three less stably associated proteins CTNNBL1, CWC15 and HSPA8. Interacts directly with CTNNBL1 in the complex. Component of the minor spliceosome, which splices U12-type introns.</text>
</comment>
<dbReference type="InterPro" id="IPR006973">
    <property type="entry name" value="Cwf_Cwc_15"/>
</dbReference>